<sequence length="539" mass="56769">MKLVNRLGVLVFLAVLGLVVLGADALWEMRSELLDAEQRRAEDVVSTSGYVLEHYHALETAGAMSRDEAQKQALASLRRIRFEDGKNYIFAYDGTATTLLSPMKPDTEGKSMAGKKDPNGVPLFDKIAEVARTGQAATIDYSWPRTSGGPPEPKISTVKSFAPWGWAYGTGVYLSAVDDAFHKGAIKTGGVCLLILVVIVVSSFLVVRSIISQIGGEPTYAVQVMQAVAQGDLTGTVENKGGASSLLGTLGKTVEQLRTMMAEIGHNAEEVAGSSRQIAGVARDVAEKAHQQSDATSSIAAGVEEMTVSINHISDSARETKENSSNAAKLAERGEARAMGAADGMRRIATTVDSASGKIQELVGRANEIGSIANVIKEIAAQTNLLALNAAIEAARAGEQGRGFAVVADEVRGLAERTAAATVQIEGMIHGIQEDTHGAVTVMGSVAAEVKSGVDQVQGAADSLREIREGTSIALERISDVASATTEQSAASTLIAQQVENIAGMVEGTSDAMRKTVESVTRLEKLSSDLHEMVGRFRC</sequence>
<dbReference type="Pfam" id="PF17200">
    <property type="entry name" value="sCache_2"/>
    <property type="match status" value="1"/>
</dbReference>
<evidence type="ECO:0000256" key="2">
    <source>
        <dbReference type="ARBA" id="ARBA00022475"/>
    </source>
</evidence>
<dbReference type="FunFam" id="1.10.287.950:FF:000001">
    <property type="entry name" value="Methyl-accepting chemotaxis sensory transducer"/>
    <property type="match status" value="1"/>
</dbReference>
<keyword evidence="6 8" id="KW-0807">Transducer</keyword>
<protein>
    <submittedName>
        <fullName evidence="12">Methyl-accepting chemotaxis protein</fullName>
    </submittedName>
</protein>
<accession>A0A557QRA1</accession>
<comment type="similarity">
    <text evidence="7">Belongs to the methyl-accepting chemotaxis (MCP) protein family.</text>
</comment>
<keyword evidence="13" id="KW-1185">Reference proteome</keyword>
<feature type="domain" description="Methyl-accepting transducer" evidence="11">
    <location>
        <begin position="267"/>
        <end position="503"/>
    </location>
</feature>
<evidence type="ECO:0000256" key="3">
    <source>
        <dbReference type="ARBA" id="ARBA00022692"/>
    </source>
</evidence>
<dbReference type="Proteomes" id="UP000319502">
    <property type="component" value="Unassembled WGS sequence"/>
</dbReference>
<reference evidence="12 13" key="1">
    <citation type="submission" date="2019-07" db="EMBL/GenBank/DDBJ databases">
        <title>The pathways for chlorine oxyanion respiration interact through the shared metabolite chlorate.</title>
        <authorList>
            <person name="Barnum T.P."/>
            <person name="Cheng Y."/>
            <person name="Hill K.A."/>
            <person name="Lucas L.N."/>
            <person name="Carlson H.K."/>
            <person name="Coates J.D."/>
        </authorList>
    </citation>
    <scope>NUCLEOTIDE SEQUENCE [LARGE SCALE GENOMIC DNA]</scope>
    <source>
        <strain evidence="12 13">SFB-3</strain>
    </source>
</reference>
<dbReference type="GO" id="GO:0007165">
    <property type="term" value="P:signal transduction"/>
    <property type="evidence" value="ECO:0007669"/>
    <property type="project" value="UniProtKB-KW"/>
</dbReference>
<dbReference type="GO" id="GO:0005886">
    <property type="term" value="C:plasma membrane"/>
    <property type="evidence" value="ECO:0007669"/>
    <property type="project" value="UniProtKB-SubCell"/>
</dbReference>
<evidence type="ECO:0000256" key="1">
    <source>
        <dbReference type="ARBA" id="ARBA00004651"/>
    </source>
</evidence>
<organism evidence="12 13">
    <name type="scientific">Denitromonas halophila</name>
    <dbReference type="NCBI Taxonomy" id="1629404"/>
    <lineage>
        <taxon>Bacteria</taxon>
        <taxon>Pseudomonadati</taxon>
        <taxon>Pseudomonadota</taxon>
        <taxon>Betaproteobacteria</taxon>
        <taxon>Rhodocyclales</taxon>
        <taxon>Zoogloeaceae</taxon>
        <taxon>Denitromonas</taxon>
    </lineage>
</organism>
<dbReference type="SMART" id="SM00283">
    <property type="entry name" value="MA"/>
    <property type="match status" value="1"/>
</dbReference>
<comment type="subcellular location">
    <subcellularLocation>
        <location evidence="1">Cell membrane</location>
        <topology evidence="1">Multi-pass membrane protein</topology>
    </subcellularLocation>
</comment>
<dbReference type="OrthoDB" id="8555762at2"/>
<gene>
    <name evidence="12" type="ORF">FHP91_12730</name>
</gene>
<dbReference type="GO" id="GO:0006935">
    <property type="term" value="P:chemotaxis"/>
    <property type="evidence" value="ECO:0007669"/>
    <property type="project" value="UniProtKB-ARBA"/>
</dbReference>
<evidence type="ECO:0000313" key="13">
    <source>
        <dbReference type="Proteomes" id="UP000319502"/>
    </source>
</evidence>
<dbReference type="SMART" id="SM01049">
    <property type="entry name" value="Cache_2"/>
    <property type="match status" value="1"/>
</dbReference>
<evidence type="ECO:0000259" key="11">
    <source>
        <dbReference type="PROSITE" id="PS50111"/>
    </source>
</evidence>
<evidence type="ECO:0000256" key="7">
    <source>
        <dbReference type="ARBA" id="ARBA00029447"/>
    </source>
</evidence>
<comment type="caution">
    <text evidence="12">The sequence shown here is derived from an EMBL/GenBank/DDBJ whole genome shotgun (WGS) entry which is preliminary data.</text>
</comment>
<dbReference type="PROSITE" id="PS50111">
    <property type="entry name" value="CHEMOTAXIS_TRANSDUC_2"/>
    <property type="match status" value="1"/>
</dbReference>
<keyword evidence="5 10" id="KW-0472">Membrane</keyword>
<evidence type="ECO:0000256" key="4">
    <source>
        <dbReference type="ARBA" id="ARBA00022989"/>
    </source>
</evidence>
<evidence type="ECO:0000256" key="5">
    <source>
        <dbReference type="ARBA" id="ARBA00023136"/>
    </source>
</evidence>
<feature type="transmembrane region" description="Helical" evidence="10">
    <location>
        <begin position="188"/>
        <end position="207"/>
    </location>
</feature>
<keyword evidence="2" id="KW-1003">Cell membrane</keyword>
<dbReference type="EMBL" id="VMNK01000011">
    <property type="protein sequence ID" value="TVO55366.1"/>
    <property type="molecule type" value="Genomic_DNA"/>
</dbReference>
<dbReference type="InterPro" id="IPR004089">
    <property type="entry name" value="MCPsignal_dom"/>
</dbReference>
<dbReference type="PANTHER" id="PTHR32089">
    <property type="entry name" value="METHYL-ACCEPTING CHEMOTAXIS PROTEIN MCPB"/>
    <property type="match status" value="1"/>
</dbReference>
<evidence type="ECO:0000256" key="10">
    <source>
        <dbReference type="SAM" id="Phobius"/>
    </source>
</evidence>
<dbReference type="CDD" id="cd11386">
    <property type="entry name" value="MCP_signal"/>
    <property type="match status" value="1"/>
</dbReference>
<dbReference type="Pfam" id="PF00015">
    <property type="entry name" value="MCPsignal"/>
    <property type="match status" value="1"/>
</dbReference>
<dbReference type="Gene3D" id="1.10.287.950">
    <property type="entry name" value="Methyl-accepting chemotaxis protein"/>
    <property type="match status" value="1"/>
</dbReference>
<evidence type="ECO:0000256" key="9">
    <source>
        <dbReference type="SAM" id="MobiDB-lite"/>
    </source>
</evidence>
<evidence type="ECO:0000256" key="8">
    <source>
        <dbReference type="PROSITE-ProRule" id="PRU00284"/>
    </source>
</evidence>
<dbReference type="Gene3D" id="3.30.450.20">
    <property type="entry name" value="PAS domain"/>
    <property type="match status" value="1"/>
</dbReference>
<dbReference type="AlphaFoldDB" id="A0A557QRA1"/>
<dbReference type="PANTHER" id="PTHR32089:SF112">
    <property type="entry name" value="LYSOZYME-LIKE PROTEIN-RELATED"/>
    <property type="match status" value="1"/>
</dbReference>
<dbReference type="InterPro" id="IPR033480">
    <property type="entry name" value="sCache_2"/>
</dbReference>
<keyword evidence="4 10" id="KW-1133">Transmembrane helix</keyword>
<evidence type="ECO:0000313" key="12">
    <source>
        <dbReference type="EMBL" id="TVO55366.1"/>
    </source>
</evidence>
<keyword evidence="3 10" id="KW-0812">Transmembrane</keyword>
<evidence type="ECO:0000256" key="6">
    <source>
        <dbReference type="ARBA" id="ARBA00023224"/>
    </source>
</evidence>
<proteinExistence type="inferred from homology"/>
<feature type="region of interest" description="Disordered" evidence="9">
    <location>
        <begin position="314"/>
        <end position="333"/>
    </location>
</feature>
<name>A0A557QRA1_9RHOO</name>
<dbReference type="SUPFAM" id="SSF58104">
    <property type="entry name" value="Methyl-accepting chemotaxis protein (MCP) signaling domain"/>
    <property type="match status" value="1"/>
</dbReference>